<accession>A0A0U2VT21</accession>
<evidence type="ECO:0000313" key="13">
    <source>
        <dbReference type="EMBL" id="ALS37519.1"/>
    </source>
</evidence>
<feature type="chain" id="PRO_5039746895" description="Carbonic anhydrase" evidence="10">
    <location>
        <begin position="21"/>
        <end position="257"/>
    </location>
</feature>
<keyword evidence="6 10" id="KW-0479">Metal-binding</keyword>
<dbReference type="EC" id="4.2.1.1" evidence="4 10"/>
<sequence>MKRKALSVSLLTFTAILAVGCTSNKSASNTSEKKEAKTESTTHAKKSEHIDYDDQEEWEFSAGKMQSPIDIVTKKAEVMTPDTGTITIDYGKDITKAENNGHSIQITDGGTSVINGRNFALSQFHFHAESEHTVDGKHYPIEAHFVNTAQDGRIAVIGVFFKEGTENKGFQEVLDDVNNDKNDPISDLDDMIPSNRSYYHYLGSLTTPPLNENVEWYVMKEPVEVSSAQIEDFKKLYSHNNREVQPLNDRSILEHNE</sequence>
<comment type="similarity">
    <text evidence="3 10">Belongs to the alpha-carbonic anhydrase family.</text>
</comment>
<dbReference type="Gene3D" id="3.10.200.10">
    <property type="entry name" value="Alpha carbonic anhydrase"/>
    <property type="match status" value="1"/>
</dbReference>
<evidence type="ECO:0000256" key="1">
    <source>
        <dbReference type="ARBA" id="ARBA00001947"/>
    </source>
</evidence>
<feature type="domain" description="Alpha-carbonic anhydrase" evidence="12">
    <location>
        <begin position="48"/>
        <end position="256"/>
    </location>
</feature>
<dbReference type="PANTHER" id="PTHR18952:SF265">
    <property type="entry name" value="CARBONIC ANHYDRASE"/>
    <property type="match status" value="1"/>
</dbReference>
<evidence type="ECO:0000256" key="4">
    <source>
        <dbReference type="ARBA" id="ARBA00012925"/>
    </source>
</evidence>
<dbReference type="KEGG" id="erx:ATZ35_10250"/>
<dbReference type="PROSITE" id="PS51144">
    <property type="entry name" value="ALPHA_CA_2"/>
    <property type="match status" value="1"/>
</dbReference>
<feature type="region of interest" description="Disordered" evidence="11">
    <location>
        <begin position="24"/>
        <end position="52"/>
    </location>
</feature>
<name>A0A0U2VT21_9ENTE</name>
<dbReference type="SMART" id="SM01057">
    <property type="entry name" value="Carb_anhydrase"/>
    <property type="match status" value="1"/>
</dbReference>
<protein>
    <recommendedName>
        <fullName evidence="5 10">Carbonic anhydrase</fullName>
        <ecNumber evidence="4 10">4.2.1.1</ecNumber>
    </recommendedName>
</protein>
<comment type="catalytic activity">
    <reaction evidence="9 10">
        <text>hydrogencarbonate + H(+) = CO2 + H2O</text>
        <dbReference type="Rhea" id="RHEA:10748"/>
        <dbReference type="ChEBI" id="CHEBI:15377"/>
        <dbReference type="ChEBI" id="CHEBI:15378"/>
        <dbReference type="ChEBI" id="CHEBI:16526"/>
        <dbReference type="ChEBI" id="CHEBI:17544"/>
        <dbReference type="EC" id="4.2.1.1"/>
    </reaction>
</comment>
<evidence type="ECO:0000259" key="12">
    <source>
        <dbReference type="PROSITE" id="PS51144"/>
    </source>
</evidence>
<dbReference type="EMBL" id="CP013655">
    <property type="protein sequence ID" value="ALS37519.1"/>
    <property type="molecule type" value="Genomic_DNA"/>
</dbReference>
<proteinExistence type="inferred from homology"/>
<dbReference type="GO" id="GO:0004089">
    <property type="term" value="F:carbonate dehydratase activity"/>
    <property type="evidence" value="ECO:0007669"/>
    <property type="project" value="UniProtKB-UniRule"/>
</dbReference>
<dbReference type="CDD" id="cd03124">
    <property type="entry name" value="alpha_CA_prokaryotic_like"/>
    <property type="match status" value="1"/>
</dbReference>
<evidence type="ECO:0000256" key="10">
    <source>
        <dbReference type="RuleBase" id="RU367011"/>
    </source>
</evidence>
<keyword evidence="10" id="KW-0732">Signal</keyword>
<dbReference type="AlphaFoldDB" id="A0A0U2VT21"/>
<feature type="compositionally biased region" description="Basic and acidic residues" evidence="11">
    <location>
        <begin position="31"/>
        <end position="52"/>
    </location>
</feature>
<feature type="signal peptide" evidence="10">
    <location>
        <begin position="1"/>
        <end position="20"/>
    </location>
</feature>
<evidence type="ECO:0000256" key="3">
    <source>
        <dbReference type="ARBA" id="ARBA00010718"/>
    </source>
</evidence>
<dbReference type="InterPro" id="IPR041891">
    <property type="entry name" value="Alpha_CA_prokaryot-like"/>
</dbReference>
<dbReference type="PANTHER" id="PTHR18952">
    <property type="entry name" value="CARBONIC ANHYDRASE"/>
    <property type="match status" value="1"/>
</dbReference>
<comment type="cofactor">
    <cofactor evidence="1 10">
        <name>Zn(2+)</name>
        <dbReference type="ChEBI" id="CHEBI:29105"/>
    </cofactor>
</comment>
<dbReference type="InterPro" id="IPR001148">
    <property type="entry name" value="CA_dom"/>
</dbReference>
<evidence type="ECO:0000256" key="2">
    <source>
        <dbReference type="ARBA" id="ARBA00002904"/>
    </source>
</evidence>
<evidence type="ECO:0000256" key="9">
    <source>
        <dbReference type="ARBA" id="ARBA00048348"/>
    </source>
</evidence>
<dbReference type="PROSITE" id="PS00162">
    <property type="entry name" value="ALPHA_CA_1"/>
    <property type="match status" value="1"/>
</dbReference>
<keyword evidence="8 10" id="KW-0456">Lyase</keyword>
<dbReference type="SUPFAM" id="SSF51069">
    <property type="entry name" value="Carbonic anhydrase"/>
    <property type="match status" value="1"/>
</dbReference>
<keyword evidence="7 10" id="KW-0862">Zinc</keyword>
<keyword evidence="14" id="KW-1185">Reference proteome</keyword>
<comment type="function">
    <text evidence="2 10">Reversible hydration of carbon dioxide.</text>
</comment>
<evidence type="ECO:0000256" key="5">
    <source>
        <dbReference type="ARBA" id="ARBA00014628"/>
    </source>
</evidence>
<organism evidence="13 14">
    <name type="scientific">Enterococcus rotai</name>
    <dbReference type="NCBI Taxonomy" id="118060"/>
    <lineage>
        <taxon>Bacteria</taxon>
        <taxon>Bacillati</taxon>
        <taxon>Bacillota</taxon>
        <taxon>Bacilli</taxon>
        <taxon>Lactobacillales</taxon>
        <taxon>Enterococcaceae</taxon>
        <taxon>Enterococcus</taxon>
    </lineage>
</organism>
<dbReference type="STRING" id="118060.ATZ35_10250"/>
<dbReference type="InterPro" id="IPR023561">
    <property type="entry name" value="Carbonic_anhydrase_a-class"/>
</dbReference>
<evidence type="ECO:0000256" key="6">
    <source>
        <dbReference type="ARBA" id="ARBA00022723"/>
    </source>
</evidence>
<evidence type="ECO:0000256" key="7">
    <source>
        <dbReference type="ARBA" id="ARBA00022833"/>
    </source>
</evidence>
<dbReference type="RefSeq" id="WP_208927175.1">
    <property type="nucleotide sequence ID" value="NZ_CP013655.1"/>
</dbReference>
<evidence type="ECO:0000313" key="14">
    <source>
        <dbReference type="Proteomes" id="UP000067523"/>
    </source>
</evidence>
<gene>
    <name evidence="13" type="ORF">ATZ35_10250</name>
</gene>
<dbReference type="PROSITE" id="PS51257">
    <property type="entry name" value="PROKAR_LIPOPROTEIN"/>
    <property type="match status" value="1"/>
</dbReference>
<evidence type="ECO:0000256" key="11">
    <source>
        <dbReference type="SAM" id="MobiDB-lite"/>
    </source>
</evidence>
<dbReference type="Proteomes" id="UP000067523">
    <property type="component" value="Chromosome"/>
</dbReference>
<dbReference type="Pfam" id="PF00194">
    <property type="entry name" value="Carb_anhydrase"/>
    <property type="match status" value="1"/>
</dbReference>
<dbReference type="InterPro" id="IPR018338">
    <property type="entry name" value="Carbonic_anhydrase_a-class_CS"/>
</dbReference>
<reference evidence="14" key="1">
    <citation type="submission" date="2015-12" db="EMBL/GenBank/DDBJ databases">
        <authorList>
            <person name="Lauer A."/>
            <person name="Humrighouse B."/>
            <person name="Loparev V."/>
            <person name="Shewmaker P.L."/>
            <person name="Whitney A.M."/>
            <person name="McLaughlin R.W."/>
        </authorList>
    </citation>
    <scope>NUCLEOTIDE SEQUENCE [LARGE SCALE GENOMIC DNA]</scope>
    <source>
        <strain evidence="14">LMG 26678</strain>
    </source>
</reference>
<evidence type="ECO:0000256" key="8">
    <source>
        <dbReference type="ARBA" id="ARBA00023239"/>
    </source>
</evidence>
<dbReference type="GO" id="GO:0008270">
    <property type="term" value="F:zinc ion binding"/>
    <property type="evidence" value="ECO:0007669"/>
    <property type="project" value="UniProtKB-UniRule"/>
</dbReference>
<dbReference type="InterPro" id="IPR036398">
    <property type="entry name" value="CA_dom_sf"/>
</dbReference>